<evidence type="ECO:0000259" key="3">
    <source>
        <dbReference type="Pfam" id="PF25390"/>
    </source>
</evidence>
<dbReference type="PANTHER" id="PTHR22870">
    <property type="entry name" value="REGULATOR OF CHROMOSOME CONDENSATION"/>
    <property type="match status" value="1"/>
</dbReference>
<feature type="repeat" description="RCC1" evidence="2">
    <location>
        <begin position="168"/>
        <end position="233"/>
    </location>
</feature>
<dbReference type="InterPro" id="IPR058923">
    <property type="entry name" value="RCC1-like_dom"/>
</dbReference>
<sequence>MRLPGRGGAVHAWGAVRSNRLGFGSLTLWSTANSNQPHKVDCPPDAVQVSAGSGHSAILTSRGEVWTFGQGDRGQLGHGNFKDSSNPKKVEALPPCQWVSAGSDHTLAVSKEGFVFGFGNCTYGQLGLGTRAFRVGTPKLVTAFQDLGERISKVTAGYRVSAAITDNGKLYTFGCKNYNSLGHDQKPAIVLFDYLRIGARGAQAIPKLVTALRNQPVEDIHFGTAHALAVLRDKRIYGWGTGAGYVFGDGTQKPRLKPEECVELNQYGVEKIAVGSAHAVGVTRTGSVIHWGYKEHVNSFGITFGETSAHMPQHPSAVYWFSENKHHFGDIVGLGAGLHFSVAIGEKGTVAWGWNSKGQLGEGTVTNSAEPVYVGRHRLSSPKLQMVSCGTMHSLAIGR</sequence>
<proteinExistence type="predicted"/>
<dbReference type="SUPFAM" id="SSF50985">
    <property type="entry name" value="RCC1/BLIP-II"/>
    <property type="match status" value="1"/>
</dbReference>
<evidence type="ECO:0000256" key="1">
    <source>
        <dbReference type="ARBA" id="ARBA00022737"/>
    </source>
</evidence>
<dbReference type="PROSITE" id="PS50012">
    <property type="entry name" value="RCC1_3"/>
    <property type="match status" value="7"/>
</dbReference>
<evidence type="ECO:0000313" key="5">
    <source>
        <dbReference type="Proteomes" id="UP001157974"/>
    </source>
</evidence>
<gene>
    <name evidence="4" type="ORF">NDN08_002911</name>
</gene>
<feature type="repeat" description="RCC1" evidence="2">
    <location>
        <begin position="347"/>
        <end position="399"/>
    </location>
</feature>
<dbReference type="InterPro" id="IPR009091">
    <property type="entry name" value="RCC1/BLIP-II"/>
</dbReference>
<dbReference type="AlphaFoldDB" id="A0AAV8UXR7"/>
<keyword evidence="1" id="KW-0677">Repeat</keyword>
<dbReference type="InterPro" id="IPR051210">
    <property type="entry name" value="Ub_ligase/GEF_domain"/>
</dbReference>
<feature type="repeat" description="RCC1" evidence="2">
    <location>
        <begin position="286"/>
        <end position="347"/>
    </location>
</feature>
<feature type="domain" description="RCC1-like" evidence="3">
    <location>
        <begin position="7"/>
        <end position="261"/>
    </location>
</feature>
<protein>
    <recommendedName>
        <fullName evidence="3">RCC1-like domain-containing protein</fullName>
    </recommendedName>
</protein>
<feature type="repeat" description="RCC1" evidence="2">
    <location>
        <begin position="63"/>
        <end position="112"/>
    </location>
</feature>
<feature type="repeat" description="RCC1" evidence="2">
    <location>
        <begin position="113"/>
        <end position="167"/>
    </location>
</feature>
<evidence type="ECO:0000313" key="4">
    <source>
        <dbReference type="EMBL" id="KAJ8906418.1"/>
    </source>
</evidence>
<dbReference type="PRINTS" id="PR00633">
    <property type="entry name" value="RCCNDNSATION"/>
</dbReference>
<dbReference type="Pfam" id="PF25390">
    <property type="entry name" value="WD40_RLD"/>
    <property type="match status" value="1"/>
</dbReference>
<dbReference type="Proteomes" id="UP001157974">
    <property type="component" value="Unassembled WGS sequence"/>
</dbReference>
<comment type="caution">
    <text evidence="4">The sequence shown here is derived from an EMBL/GenBank/DDBJ whole genome shotgun (WGS) entry which is preliminary data.</text>
</comment>
<keyword evidence="5" id="KW-1185">Reference proteome</keyword>
<dbReference type="InterPro" id="IPR000408">
    <property type="entry name" value="Reg_chr_condens"/>
</dbReference>
<reference evidence="4 5" key="1">
    <citation type="journal article" date="2023" name="Nat. Commun.">
        <title>Origin of minicircular mitochondrial genomes in red algae.</title>
        <authorList>
            <person name="Lee Y."/>
            <person name="Cho C.H."/>
            <person name="Lee Y.M."/>
            <person name="Park S.I."/>
            <person name="Yang J.H."/>
            <person name="West J.A."/>
            <person name="Bhattacharya D."/>
            <person name="Yoon H.S."/>
        </authorList>
    </citation>
    <scope>NUCLEOTIDE SEQUENCE [LARGE SCALE GENOMIC DNA]</scope>
    <source>
        <strain evidence="4 5">CCMP1338</strain>
        <tissue evidence="4">Whole cell</tissue>
    </source>
</reference>
<evidence type="ECO:0000256" key="2">
    <source>
        <dbReference type="PROSITE-ProRule" id="PRU00235"/>
    </source>
</evidence>
<dbReference type="EMBL" id="JAMWBK010000003">
    <property type="protein sequence ID" value="KAJ8906418.1"/>
    <property type="molecule type" value="Genomic_DNA"/>
</dbReference>
<feature type="repeat" description="RCC1" evidence="2">
    <location>
        <begin position="234"/>
        <end position="285"/>
    </location>
</feature>
<organism evidence="4 5">
    <name type="scientific">Rhodosorus marinus</name>
    <dbReference type="NCBI Taxonomy" id="101924"/>
    <lineage>
        <taxon>Eukaryota</taxon>
        <taxon>Rhodophyta</taxon>
        <taxon>Stylonematophyceae</taxon>
        <taxon>Stylonematales</taxon>
        <taxon>Stylonemataceae</taxon>
        <taxon>Rhodosorus</taxon>
    </lineage>
</organism>
<name>A0AAV8UXR7_9RHOD</name>
<dbReference type="PROSITE" id="PS00626">
    <property type="entry name" value="RCC1_2"/>
    <property type="match status" value="1"/>
</dbReference>
<feature type="repeat" description="RCC1" evidence="2">
    <location>
        <begin position="8"/>
        <end position="62"/>
    </location>
</feature>
<dbReference type="Pfam" id="PF00415">
    <property type="entry name" value="RCC1"/>
    <property type="match status" value="1"/>
</dbReference>
<dbReference type="Gene3D" id="2.130.10.30">
    <property type="entry name" value="Regulator of chromosome condensation 1/beta-lactamase-inhibitor protein II"/>
    <property type="match status" value="2"/>
</dbReference>
<accession>A0AAV8UXR7</accession>
<dbReference type="PANTHER" id="PTHR22870:SF408">
    <property type="entry name" value="OS09G0560450 PROTEIN"/>
    <property type="match status" value="1"/>
</dbReference>